<evidence type="ECO:0000313" key="3">
    <source>
        <dbReference type="EMBL" id="CAC5368530.1"/>
    </source>
</evidence>
<keyword evidence="4" id="KW-1185">Reference proteome</keyword>
<evidence type="ECO:0000256" key="1">
    <source>
        <dbReference type="SAM" id="Phobius"/>
    </source>
</evidence>
<proteinExistence type="predicted"/>
<sequence length="437" mass="50916">MFLLEIILMLACLAVSESKEIFEFNGKFIIHQNTTALLFTFETSFRPIGDDALFLVEFKTVDAFRILNQSCYNKDGKCDSVSCSCSYTDNIFRLQFIYNKTLPSVEPSKFKIEIRSADKATNIINKLALSRSFNGTDFGPLINKSESIFNHSIPETNKTVNGNWYHKVRTISAIGISLTVIILIVFALCIRRKGMTNIRIPSKEQSQPVFVLSNMLSGKQERDCKNLRQRISLTRNKIEKQILRQQLQQSFIKCIREEAESTKNYVMFCIHQEYLKKVNDTRKVIKTLISRLHQQQGLSEPSTTATAKPCNWHILFMHQGLLEPTTTAKAKSCNWHIFFMHQGLHTTKCRRKEKKSWCLHLKKELQDIYHCQKDIIRLLSRRTWTRRRNLLNFSFIHFKYDQKGNMLINPYVIGNEIHEQADNHPLQKMILDVMGKH</sequence>
<protein>
    <submittedName>
        <fullName evidence="3">Uncharacterized protein</fullName>
    </submittedName>
</protein>
<keyword evidence="1" id="KW-0472">Membrane</keyword>
<dbReference type="EMBL" id="CACVKT020001488">
    <property type="protein sequence ID" value="CAC5368530.1"/>
    <property type="molecule type" value="Genomic_DNA"/>
</dbReference>
<keyword evidence="2" id="KW-0732">Signal</keyword>
<feature type="signal peptide" evidence="2">
    <location>
        <begin position="1"/>
        <end position="18"/>
    </location>
</feature>
<keyword evidence="1" id="KW-1133">Transmembrane helix</keyword>
<feature type="chain" id="PRO_5026662400" evidence="2">
    <location>
        <begin position="19"/>
        <end position="437"/>
    </location>
</feature>
<keyword evidence="1" id="KW-0812">Transmembrane</keyword>
<dbReference type="AlphaFoldDB" id="A0A6J8AIY8"/>
<organism evidence="3 4">
    <name type="scientific">Mytilus coruscus</name>
    <name type="common">Sea mussel</name>
    <dbReference type="NCBI Taxonomy" id="42192"/>
    <lineage>
        <taxon>Eukaryota</taxon>
        <taxon>Metazoa</taxon>
        <taxon>Spiralia</taxon>
        <taxon>Lophotrochozoa</taxon>
        <taxon>Mollusca</taxon>
        <taxon>Bivalvia</taxon>
        <taxon>Autobranchia</taxon>
        <taxon>Pteriomorphia</taxon>
        <taxon>Mytilida</taxon>
        <taxon>Mytiloidea</taxon>
        <taxon>Mytilidae</taxon>
        <taxon>Mytilinae</taxon>
        <taxon>Mytilus</taxon>
    </lineage>
</organism>
<feature type="transmembrane region" description="Helical" evidence="1">
    <location>
        <begin position="171"/>
        <end position="190"/>
    </location>
</feature>
<accession>A0A6J8AIY8</accession>
<reference evidence="3 4" key="1">
    <citation type="submission" date="2020-06" db="EMBL/GenBank/DDBJ databases">
        <authorList>
            <person name="Li R."/>
            <person name="Bekaert M."/>
        </authorList>
    </citation>
    <scope>NUCLEOTIDE SEQUENCE [LARGE SCALE GENOMIC DNA]</scope>
    <source>
        <strain evidence="4">wild</strain>
    </source>
</reference>
<evidence type="ECO:0000256" key="2">
    <source>
        <dbReference type="SAM" id="SignalP"/>
    </source>
</evidence>
<name>A0A6J8AIY8_MYTCO</name>
<gene>
    <name evidence="3" type="ORF">MCOR_8052</name>
</gene>
<dbReference type="Proteomes" id="UP000507470">
    <property type="component" value="Unassembled WGS sequence"/>
</dbReference>
<evidence type="ECO:0000313" key="4">
    <source>
        <dbReference type="Proteomes" id="UP000507470"/>
    </source>
</evidence>